<protein>
    <submittedName>
        <fullName evidence="1">Phosphonatase-like hydrolase</fullName>
    </submittedName>
</protein>
<dbReference type="InterPro" id="IPR036412">
    <property type="entry name" value="HAD-like_sf"/>
</dbReference>
<dbReference type="NCBIfam" id="TIGR01549">
    <property type="entry name" value="HAD-SF-IA-v1"/>
    <property type="match status" value="1"/>
</dbReference>
<dbReference type="Gene3D" id="3.40.50.1000">
    <property type="entry name" value="HAD superfamily/HAD-like"/>
    <property type="match status" value="1"/>
</dbReference>
<dbReference type="InterPro" id="IPR050155">
    <property type="entry name" value="HAD-like_hydrolase_sf"/>
</dbReference>
<gene>
    <name evidence="1" type="ORF">LOC71_14675</name>
</gene>
<sequence length="230" mass="25064">MIELIVFDMAGTTVDENNVVYQTVRQAINQAGYSFTQEQVQTIGAGKEKCQAIRDVLASDGKEHRESEVQDIFSNFKGMLREAYQTLDVSEQPDATATFRELRTQGIKVVLNTGYDRSTAEKLIHKIGWVVGEDFDALVTASDVESGRPAPDMIFLAMALTGVEESSHVIKVGDSQIDIEEGQNAGCGMSLGITTGAQSESELMEANPTSVIHGLRELLHLVDPCHQTTA</sequence>
<dbReference type="SFLD" id="SFLDG01135">
    <property type="entry name" value="C1.5.6:_HAD__Beta-PGM__Phospha"/>
    <property type="match status" value="1"/>
</dbReference>
<reference evidence="1" key="1">
    <citation type="submission" date="2021-11" db="EMBL/GenBank/DDBJ databases">
        <title>Genome sequence.</title>
        <authorList>
            <person name="Sun Q."/>
        </authorList>
    </citation>
    <scope>NUCLEOTIDE SEQUENCE</scope>
    <source>
        <strain evidence="1">JC740</strain>
    </source>
</reference>
<dbReference type="InterPro" id="IPR022468">
    <property type="entry name" value="PhnX-like"/>
</dbReference>
<dbReference type="NCBIfam" id="TIGR03351">
    <property type="entry name" value="PhnX-like"/>
    <property type="match status" value="1"/>
</dbReference>
<dbReference type="InterPro" id="IPR023214">
    <property type="entry name" value="HAD_sf"/>
</dbReference>
<dbReference type="PANTHER" id="PTHR43434">
    <property type="entry name" value="PHOSPHOGLYCOLATE PHOSPHATASE"/>
    <property type="match status" value="1"/>
</dbReference>
<organism evidence="1 2">
    <name type="scientific">Rhodopirellula halodulae</name>
    <dbReference type="NCBI Taxonomy" id="2894198"/>
    <lineage>
        <taxon>Bacteria</taxon>
        <taxon>Pseudomonadati</taxon>
        <taxon>Planctomycetota</taxon>
        <taxon>Planctomycetia</taxon>
        <taxon>Pirellulales</taxon>
        <taxon>Pirellulaceae</taxon>
        <taxon>Rhodopirellula</taxon>
    </lineage>
</organism>
<dbReference type="Proteomes" id="UP001430306">
    <property type="component" value="Unassembled WGS sequence"/>
</dbReference>
<accession>A0ABS8NIZ2</accession>
<name>A0ABS8NIZ2_9BACT</name>
<dbReference type="InterPro" id="IPR023198">
    <property type="entry name" value="PGP-like_dom2"/>
</dbReference>
<dbReference type="InterPro" id="IPR006439">
    <property type="entry name" value="HAD-SF_hydro_IA"/>
</dbReference>
<evidence type="ECO:0000313" key="1">
    <source>
        <dbReference type="EMBL" id="MCC9643527.1"/>
    </source>
</evidence>
<dbReference type="RefSeq" id="WP_230274467.1">
    <property type="nucleotide sequence ID" value="NZ_JAJKFW010000024.1"/>
</dbReference>
<proteinExistence type="predicted"/>
<dbReference type="EMBL" id="JAJKFW010000024">
    <property type="protein sequence ID" value="MCC9643527.1"/>
    <property type="molecule type" value="Genomic_DNA"/>
</dbReference>
<dbReference type="PANTHER" id="PTHR43434:SF19">
    <property type="entry name" value="PHOSPHONOACETALDEHYDE HYDROLASE"/>
    <property type="match status" value="1"/>
</dbReference>
<evidence type="ECO:0000313" key="2">
    <source>
        <dbReference type="Proteomes" id="UP001430306"/>
    </source>
</evidence>
<keyword evidence="2" id="KW-1185">Reference proteome</keyword>
<dbReference type="SFLD" id="SFLDG01129">
    <property type="entry name" value="C1.5:_HAD__Beta-PGM__Phosphata"/>
    <property type="match status" value="1"/>
</dbReference>
<dbReference type="SFLD" id="SFLDS00003">
    <property type="entry name" value="Haloacid_Dehalogenase"/>
    <property type="match status" value="1"/>
</dbReference>
<dbReference type="SUPFAM" id="SSF56784">
    <property type="entry name" value="HAD-like"/>
    <property type="match status" value="1"/>
</dbReference>
<comment type="caution">
    <text evidence="1">The sequence shown here is derived from an EMBL/GenBank/DDBJ whole genome shotgun (WGS) entry which is preliminary data.</text>
</comment>
<dbReference type="Pfam" id="PF00702">
    <property type="entry name" value="Hydrolase"/>
    <property type="match status" value="1"/>
</dbReference>
<dbReference type="Gene3D" id="1.10.150.240">
    <property type="entry name" value="Putative phosphatase, domain 2"/>
    <property type="match status" value="1"/>
</dbReference>